<gene>
    <name evidence="1" type="ORF">BU23DRAFT_556887</name>
</gene>
<keyword evidence="2" id="KW-1185">Reference proteome</keyword>
<reference evidence="1" key="1">
    <citation type="journal article" date="2020" name="Stud. Mycol.">
        <title>101 Dothideomycetes genomes: a test case for predicting lifestyles and emergence of pathogens.</title>
        <authorList>
            <person name="Haridas S."/>
            <person name="Albert R."/>
            <person name="Binder M."/>
            <person name="Bloem J."/>
            <person name="Labutti K."/>
            <person name="Salamov A."/>
            <person name="Andreopoulos B."/>
            <person name="Baker S."/>
            <person name="Barry K."/>
            <person name="Bills G."/>
            <person name="Bluhm B."/>
            <person name="Cannon C."/>
            <person name="Castanera R."/>
            <person name="Culley D."/>
            <person name="Daum C."/>
            <person name="Ezra D."/>
            <person name="Gonzalez J."/>
            <person name="Henrissat B."/>
            <person name="Kuo A."/>
            <person name="Liang C."/>
            <person name="Lipzen A."/>
            <person name="Lutzoni F."/>
            <person name="Magnuson J."/>
            <person name="Mondo S."/>
            <person name="Nolan M."/>
            <person name="Ohm R."/>
            <person name="Pangilinan J."/>
            <person name="Park H.-J."/>
            <person name="Ramirez L."/>
            <person name="Alfaro M."/>
            <person name="Sun H."/>
            <person name="Tritt A."/>
            <person name="Yoshinaga Y."/>
            <person name="Zwiers L.-H."/>
            <person name="Turgeon B."/>
            <person name="Goodwin S."/>
            <person name="Spatafora J."/>
            <person name="Crous P."/>
            <person name="Grigoriev I."/>
        </authorList>
    </citation>
    <scope>NUCLEOTIDE SEQUENCE</scope>
    <source>
        <strain evidence="1">CBS 107.79</strain>
    </source>
</reference>
<proteinExistence type="predicted"/>
<dbReference type="Proteomes" id="UP000800036">
    <property type="component" value="Unassembled WGS sequence"/>
</dbReference>
<feature type="non-terminal residue" evidence="1">
    <location>
        <position position="1"/>
    </location>
</feature>
<name>A0A6A5UZ40_9PLEO</name>
<sequence length="51" mass="5575">MDRERERPWALLAKAEHTVSIPGAMSALLDELRQGVGGVIGTSALFQNLRL</sequence>
<accession>A0A6A5UZ40</accession>
<evidence type="ECO:0000313" key="2">
    <source>
        <dbReference type="Proteomes" id="UP000800036"/>
    </source>
</evidence>
<dbReference type="AlphaFoldDB" id="A0A6A5UZ40"/>
<organism evidence="1 2">
    <name type="scientific">Bimuria novae-zelandiae CBS 107.79</name>
    <dbReference type="NCBI Taxonomy" id="1447943"/>
    <lineage>
        <taxon>Eukaryota</taxon>
        <taxon>Fungi</taxon>
        <taxon>Dikarya</taxon>
        <taxon>Ascomycota</taxon>
        <taxon>Pezizomycotina</taxon>
        <taxon>Dothideomycetes</taxon>
        <taxon>Pleosporomycetidae</taxon>
        <taxon>Pleosporales</taxon>
        <taxon>Massarineae</taxon>
        <taxon>Didymosphaeriaceae</taxon>
        <taxon>Bimuria</taxon>
    </lineage>
</organism>
<evidence type="ECO:0000313" key="1">
    <source>
        <dbReference type="EMBL" id="KAF1970433.1"/>
    </source>
</evidence>
<dbReference type="EMBL" id="ML976701">
    <property type="protein sequence ID" value="KAF1970433.1"/>
    <property type="molecule type" value="Genomic_DNA"/>
</dbReference>
<protein>
    <submittedName>
        <fullName evidence="1">Uncharacterized protein</fullName>
    </submittedName>
</protein>